<sequence>SQGPLWRSGGERGLYNSTDGGKNWTRILHVNDDTGISDVVMDYENNNVMYASTYQRRRHFGIIVAGGPDGGIFKSIDKGKTWKKLKNGLPGGDLGRIGLAISPQQSNVVYALITAKEKTKGFYRSDDYGETWKKMSDYQVVDSQYYVEIFPDPHQFDKVYSVDMRSYVTEDGGKTFNRIPENKKHVDSHDVLFDPNDPDYIMISCDGGIYESFDKMKTWRFIDNLPIIQLYRVGIDNQKPFYNVYGGT</sequence>
<protein>
    <recommendedName>
        <fullName evidence="2">Sortilin N-terminal domain-containing protein</fullName>
    </recommendedName>
</protein>
<dbReference type="GO" id="GO:0006892">
    <property type="term" value="P:post-Golgi vesicle-mediated transport"/>
    <property type="evidence" value="ECO:0007669"/>
    <property type="project" value="TreeGrafter"/>
</dbReference>
<gene>
    <name evidence="3" type="ORF">METZ01_LOCUS467016</name>
</gene>
<dbReference type="InterPro" id="IPR050310">
    <property type="entry name" value="VPS10-sortilin"/>
</dbReference>
<feature type="domain" description="Sortilin N-terminal" evidence="2">
    <location>
        <begin position="122"/>
        <end position="223"/>
    </location>
</feature>
<accession>A0A383B2H0</accession>
<dbReference type="SUPFAM" id="SSF110296">
    <property type="entry name" value="Oligoxyloglucan reducing end-specific cellobiohydrolase"/>
    <property type="match status" value="1"/>
</dbReference>
<dbReference type="InterPro" id="IPR015943">
    <property type="entry name" value="WD40/YVTN_repeat-like_dom_sf"/>
</dbReference>
<evidence type="ECO:0000313" key="3">
    <source>
        <dbReference type="EMBL" id="SVE14162.1"/>
    </source>
</evidence>
<feature type="non-terminal residue" evidence="3">
    <location>
        <position position="248"/>
    </location>
</feature>
<proteinExistence type="predicted"/>
<dbReference type="GO" id="GO:0016020">
    <property type="term" value="C:membrane"/>
    <property type="evidence" value="ECO:0007669"/>
    <property type="project" value="TreeGrafter"/>
</dbReference>
<keyword evidence="1" id="KW-0677">Repeat</keyword>
<name>A0A383B2H0_9ZZZZ</name>
<dbReference type="EMBL" id="UINC01196931">
    <property type="protein sequence ID" value="SVE14162.1"/>
    <property type="molecule type" value="Genomic_DNA"/>
</dbReference>
<dbReference type="CDD" id="cd15482">
    <property type="entry name" value="Sialidase_non-viral"/>
    <property type="match status" value="1"/>
</dbReference>
<dbReference type="InterPro" id="IPR031778">
    <property type="entry name" value="Sortilin_N"/>
</dbReference>
<dbReference type="Pfam" id="PF15902">
    <property type="entry name" value="Sortilin-Vps10"/>
    <property type="match status" value="1"/>
</dbReference>
<dbReference type="GO" id="GO:0005794">
    <property type="term" value="C:Golgi apparatus"/>
    <property type="evidence" value="ECO:0007669"/>
    <property type="project" value="TreeGrafter"/>
</dbReference>
<dbReference type="PANTHER" id="PTHR12106:SF27">
    <property type="entry name" value="SORTILIN-RELATED RECEPTOR"/>
    <property type="match status" value="1"/>
</dbReference>
<evidence type="ECO:0000259" key="2">
    <source>
        <dbReference type="Pfam" id="PF15902"/>
    </source>
</evidence>
<dbReference type="AlphaFoldDB" id="A0A383B2H0"/>
<dbReference type="PANTHER" id="PTHR12106">
    <property type="entry name" value="SORTILIN RELATED"/>
    <property type="match status" value="1"/>
</dbReference>
<evidence type="ECO:0000256" key="1">
    <source>
        <dbReference type="ARBA" id="ARBA00022737"/>
    </source>
</evidence>
<dbReference type="Gene3D" id="2.130.10.10">
    <property type="entry name" value="YVTN repeat-like/Quinoprotein amine dehydrogenase"/>
    <property type="match status" value="3"/>
</dbReference>
<feature type="non-terminal residue" evidence="3">
    <location>
        <position position="1"/>
    </location>
</feature>
<reference evidence="3" key="1">
    <citation type="submission" date="2018-05" db="EMBL/GenBank/DDBJ databases">
        <authorList>
            <person name="Lanie J.A."/>
            <person name="Ng W.-L."/>
            <person name="Kazmierczak K.M."/>
            <person name="Andrzejewski T.M."/>
            <person name="Davidsen T.M."/>
            <person name="Wayne K.J."/>
            <person name="Tettelin H."/>
            <person name="Glass J.I."/>
            <person name="Rusch D."/>
            <person name="Podicherti R."/>
            <person name="Tsui H.-C.T."/>
            <person name="Winkler M.E."/>
        </authorList>
    </citation>
    <scope>NUCLEOTIDE SEQUENCE</scope>
</reference>
<organism evidence="3">
    <name type="scientific">marine metagenome</name>
    <dbReference type="NCBI Taxonomy" id="408172"/>
    <lineage>
        <taxon>unclassified sequences</taxon>
        <taxon>metagenomes</taxon>
        <taxon>ecological metagenomes</taxon>
    </lineage>
</organism>